<dbReference type="GO" id="GO:0080043">
    <property type="term" value="F:quercetin 3-O-glucosyltransferase activity"/>
    <property type="evidence" value="ECO:0007669"/>
    <property type="project" value="TreeGrafter"/>
</dbReference>
<gene>
    <name evidence="2" type="ORF">FPE_LOCUS9661</name>
</gene>
<evidence type="ECO:0000313" key="3">
    <source>
        <dbReference type="Proteomes" id="UP000834106"/>
    </source>
</evidence>
<name>A0AAD1Z666_9LAMI</name>
<evidence type="ECO:0000256" key="1">
    <source>
        <dbReference type="ARBA" id="ARBA00009995"/>
    </source>
</evidence>
<dbReference type="GO" id="GO:0080044">
    <property type="term" value="F:quercetin 7-O-glucosyltransferase activity"/>
    <property type="evidence" value="ECO:0007669"/>
    <property type="project" value="TreeGrafter"/>
</dbReference>
<proteinExistence type="inferred from homology"/>
<dbReference type="Proteomes" id="UP000834106">
    <property type="component" value="Chromosome 5"/>
</dbReference>
<comment type="similarity">
    <text evidence="1">Belongs to the UDP-glycosyltransferase family.</text>
</comment>
<dbReference type="PANTHER" id="PTHR11926">
    <property type="entry name" value="GLUCOSYL/GLUCURONOSYL TRANSFERASES"/>
    <property type="match status" value="1"/>
</dbReference>
<dbReference type="PANTHER" id="PTHR11926:SF1392">
    <property type="entry name" value="GLYCOSYLTRANSFERASE"/>
    <property type="match status" value="1"/>
</dbReference>
<dbReference type="EMBL" id="OU503040">
    <property type="protein sequence ID" value="CAI9762231.1"/>
    <property type="molecule type" value="Genomic_DNA"/>
</dbReference>
<accession>A0AAD1Z666</accession>
<reference evidence="2" key="1">
    <citation type="submission" date="2023-05" db="EMBL/GenBank/DDBJ databases">
        <authorList>
            <person name="Huff M."/>
        </authorList>
    </citation>
    <scope>NUCLEOTIDE SEQUENCE</scope>
</reference>
<dbReference type="SUPFAM" id="SSF53756">
    <property type="entry name" value="UDP-Glycosyltransferase/glycogen phosphorylase"/>
    <property type="match status" value="1"/>
</dbReference>
<dbReference type="AlphaFoldDB" id="A0AAD1Z666"/>
<dbReference type="Gene3D" id="3.40.50.2000">
    <property type="entry name" value="Glycogen Phosphorylase B"/>
    <property type="match status" value="2"/>
</dbReference>
<sequence length="147" mass="16447">MESFLRLRDLPSFRRAIDLSDCKLQHVFETHSATSSYGLILNAFEELEEFSLAHFRTKFQKVYTIGPIHASLKTKTTVQMGSSSGLKDEESECMAWLDDQALKYVVYVSFGMTGTGGLEDSIGHESYNGENGERIDGCEEGGVYEIN</sequence>
<evidence type="ECO:0000313" key="2">
    <source>
        <dbReference type="EMBL" id="CAI9762231.1"/>
    </source>
</evidence>
<keyword evidence="3" id="KW-1185">Reference proteome</keyword>
<protein>
    <submittedName>
        <fullName evidence="2">Uncharacterized protein</fullName>
    </submittedName>
</protein>
<organism evidence="2 3">
    <name type="scientific">Fraxinus pennsylvanica</name>
    <dbReference type="NCBI Taxonomy" id="56036"/>
    <lineage>
        <taxon>Eukaryota</taxon>
        <taxon>Viridiplantae</taxon>
        <taxon>Streptophyta</taxon>
        <taxon>Embryophyta</taxon>
        <taxon>Tracheophyta</taxon>
        <taxon>Spermatophyta</taxon>
        <taxon>Magnoliopsida</taxon>
        <taxon>eudicotyledons</taxon>
        <taxon>Gunneridae</taxon>
        <taxon>Pentapetalae</taxon>
        <taxon>asterids</taxon>
        <taxon>lamiids</taxon>
        <taxon>Lamiales</taxon>
        <taxon>Oleaceae</taxon>
        <taxon>Oleeae</taxon>
        <taxon>Fraxinus</taxon>
    </lineage>
</organism>